<dbReference type="Gene3D" id="3.20.20.450">
    <property type="entry name" value="EAL domain"/>
    <property type="match status" value="1"/>
</dbReference>
<dbReference type="InterPro" id="IPR043128">
    <property type="entry name" value="Rev_trsase/Diguanyl_cyclase"/>
</dbReference>
<keyword evidence="1" id="KW-0472">Membrane</keyword>
<protein>
    <submittedName>
        <fullName evidence="5">Diguanylate cyclase</fullName>
    </submittedName>
</protein>
<keyword evidence="1" id="KW-0812">Transmembrane</keyword>
<reference evidence="5 6" key="1">
    <citation type="submission" date="2018-01" db="EMBL/GenBank/DDBJ databases">
        <authorList>
            <person name="Paulsen S."/>
            <person name="Gram L.K."/>
        </authorList>
    </citation>
    <scope>NUCLEOTIDE SEQUENCE [LARGE SCALE GENOMIC DNA]</scope>
    <source>
        <strain evidence="5 6">S3790</strain>
    </source>
</reference>
<dbReference type="InterPro" id="IPR000014">
    <property type="entry name" value="PAS"/>
</dbReference>
<dbReference type="Pfam" id="PF00563">
    <property type="entry name" value="EAL"/>
    <property type="match status" value="1"/>
</dbReference>
<dbReference type="SMART" id="SM00267">
    <property type="entry name" value="GGDEF"/>
    <property type="match status" value="1"/>
</dbReference>
<dbReference type="Gene3D" id="3.30.70.270">
    <property type="match status" value="1"/>
</dbReference>
<dbReference type="CDD" id="cd00130">
    <property type="entry name" value="PAS"/>
    <property type="match status" value="1"/>
</dbReference>
<name>A0A5S3VCB2_9GAMM</name>
<dbReference type="CDD" id="cd01949">
    <property type="entry name" value="GGDEF"/>
    <property type="match status" value="1"/>
</dbReference>
<gene>
    <name evidence="5" type="ORF">CWC19_03800</name>
</gene>
<accession>A0A5S3VCB2</accession>
<dbReference type="NCBIfam" id="TIGR00229">
    <property type="entry name" value="sensory_box"/>
    <property type="match status" value="1"/>
</dbReference>
<sequence>MSIVTPIISVLRSPVQFGAFCFLLFVSAMLYVGFLLNNYYQQQERQTLQQQLSQYHHQLDTKLAYVGHLLYSIDAYLDDGFKMDLFNQVAQSQLPGGDVELRLEMYRIIKPEQVQSIELLQRQLGFFDYTVRLQGQISTHYLTLMNVAPLADYGHTMGDSLAFSDAQIDMLYEHQSLMAVNWSDQDKWTLLLQRPDHQGASSVLGLSFELPILLEGLFGHIYQTSQQHVRVYTEQQELFNSDWQNNYDLAHRSVGANQTIDFYGQKLTLQLYSHKQLSPSLLENRQLMIAGFITVACLCAWLVWMQLRYLVSRNNVINKIVIERTTSLAQANDRLSIESDKRLAALQQQISAERKYKSLFLNSSEGLFVLDTHGQLVDANPAFRRLLLGNENQQLGAYLSQYIVDDEFAKQWQKIIDHKSRHDELEWLAQVESADSIWLRQTGSWLHGPSGTLYEGRVTDITQLKLFNEQLKYKAQHDSLTDLFNRQTFLGLVEACRSASVKQYVLLYIDLDRFKLINDTLGHLAGDRLLVEFATRMRTLLGSFSDIARLGGDEFAVLIELDKLPMPLEGILEDILVEVRKPFVYQQQSHSISGSVGVRRFTVPCVNYEAEKLLHDADIAMYEAKKRGKNCYYIYSSAIACEASRKLRIERALHDIDCDGELSLQFQPIYCCEGRRLRGFEALLRWHSTELGFVSPAEFIPIAEECAKINMLGQWVFKNAVSFMHECGEHDLFMSVNVSPLQIQSGSFVPWLIELFSHNQVEPGQFKIELTESAMMMTEDSLVEPLEQLHELGFGIYIDDFGTGFSSLARLNALPVTGLKIDRAFIEGIENMGSARQLIEAICAIAKSFDLVVTAEGIETPEQLAVLSKLHCQQSQGYLMSKPLVRGRAVSLVMQVNSAPYLELVT</sequence>
<dbReference type="NCBIfam" id="TIGR00254">
    <property type="entry name" value="GGDEF"/>
    <property type="match status" value="1"/>
</dbReference>
<dbReference type="SUPFAM" id="SSF55073">
    <property type="entry name" value="Nucleotide cyclase"/>
    <property type="match status" value="1"/>
</dbReference>
<dbReference type="Pfam" id="PF08448">
    <property type="entry name" value="PAS_4"/>
    <property type="match status" value="1"/>
</dbReference>
<dbReference type="Pfam" id="PF00990">
    <property type="entry name" value="GGDEF"/>
    <property type="match status" value="1"/>
</dbReference>
<evidence type="ECO:0000256" key="1">
    <source>
        <dbReference type="SAM" id="Phobius"/>
    </source>
</evidence>
<evidence type="ECO:0000259" key="4">
    <source>
        <dbReference type="PROSITE" id="PS50887"/>
    </source>
</evidence>
<dbReference type="InterPro" id="IPR029787">
    <property type="entry name" value="Nucleotide_cyclase"/>
</dbReference>
<dbReference type="InterPro" id="IPR035965">
    <property type="entry name" value="PAS-like_dom_sf"/>
</dbReference>
<feature type="domain" description="EAL" evidence="3">
    <location>
        <begin position="646"/>
        <end position="897"/>
    </location>
</feature>
<dbReference type="PANTHER" id="PTHR44757:SF2">
    <property type="entry name" value="BIOFILM ARCHITECTURE MAINTENANCE PROTEIN MBAA"/>
    <property type="match status" value="1"/>
</dbReference>
<dbReference type="CDD" id="cd01948">
    <property type="entry name" value="EAL"/>
    <property type="match status" value="1"/>
</dbReference>
<dbReference type="SMART" id="SM00052">
    <property type="entry name" value="EAL"/>
    <property type="match status" value="1"/>
</dbReference>
<comment type="caution">
    <text evidence="5">The sequence shown here is derived from an EMBL/GenBank/DDBJ whole genome shotgun (WGS) entry which is preliminary data.</text>
</comment>
<dbReference type="SMART" id="SM00091">
    <property type="entry name" value="PAS"/>
    <property type="match status" value="1"/>
</dbReference>
<dbReference type="OrthoDB" id="6277778at2"/>
<feature type="transmembrane region" description="Helical" evidence="1">
    <location>
        <begin position="15"/>
        <end position="36"/>
    </location>
</feature>
<dbReference type="Gene3D" id="3.30.450.20">
    <property type="entry name" value="PAS domain"/>
    <property type="match status" value="1"/>
</dbReference>
<keyword evidence="1" id="KW-1133">Transmembrane helix</keyword>
<evidence type="ECO:0000259" key="2">
    <source>
        <dbReference type="PROSITE" id="PS50112"/>
    </source>
</evidence>
<dbReference type="RefSeq" id="WP_138590140.1">
    <property type="nucleotide sequence ID" value="NZ_PNBX01000013.1"/>
</dbReference>
<dbReference type="PROSITE" id="PS50112">
    <property type="entry name" value="PAS"/>
    <property type="match status" value="1"/>
</dbReference>
<evidence type="ECO:0000313" key="5">
    <source>
        <dbReference type="EMBL" id="TMO69734.1"/>
    </source>
</evidence>
<feature type="domain" description="GGDEF" evidence="4">
    <location>
        <begin position="502"/>
        <end position="637"/>
    </location>
</feature>
<organism evidence="5 6">
    <name type="scientific">Pseudoalteromonas aurantia</name>
    <dbReference type="NCBI Taxonomy" id="43654"/>
    <lineage>
        <taxon>Bacteria</taxon>
        <taxon>Pseudomonadati</taxon>
        <taxon>Pseudomonadota</taxon>
        <taxon>Gammaproteobacteria</taxon>
        <taxon>Alteromonadales</taxon>
        <taxon>Pseudoalteromonadaceae</taxon>
        <taxon>Pseudoalteromonas</taxon>
    </lineage>
</organism>
<dbReference type="InterPro" id="IPR035919">
    <property type="entry name" value="EAL_sf"/>
</dbReference>
<dbReference type="Proteomes" id="UP000307217">
    <property type="component" value="Unassembled WGS sequence"/>
</dbReference>
<evidence type="ECO:0000313" key="6">
    <source>
        <dbReference type="Proteomes" id="UP000307217"/>
    </source>
</evidence>
<reference evidence="6" key="2">
    <citation type="submission" date="2019-06" db="EMBL/GenBank/DDBJ databases">
        <title>Co-occurence of chitin degradation, pigmentation and bioactivity in marine Pseudoalteromonas.</title>
        <authorList>
            <person name="Sonnenschein E.C."/>
            <person name="Bech P.K."/>
        </authorList>
    </citation>
    <scope>NUCLEOTIDE SEQUENCE [LARGE SCALE GENOMIC DNA]</scope>
    <source>
        <strain evidence="6">S3790</strain>
    </source>
</reference>
<dbReference type="AlphaFoldDB" id="A0A5S3VCB2"/>
<evidence type="ECO:0000259" key="3">
    <source>
        <dbReference type="PROSITE" id="PS50883"/>
    </source>
</evidence>
<feature type="domain" description="PAS" evidence="2">
    <location>
        <begin position="352"/>
        <end position="387"/>
    </location>
</feature>
<dbReference type="PROSITE" id="PS50887">
    <property type="entry name" value="GGDEF"/>
    <property type="match status" value="1"/>
</dbReference>
<feature type="transmembrane region" description="Helical" evidence="1">
    <location>
        <begin position="287"/>
        <end position="307"/>
    </location>
</feature>
<dbReference type="PROSITE" id="PS50883">
    <property type="entry name" value="EAL"/>
    <property type="match status" value="1"/>
</dbReference>
<dbReference type="EMBL" id="PNBX01000013">
    <property type="protein sequence ID" value="TMO69734.1"/>
    <property type="molecule type" value="Genomic_DNA"/>
</dbReference>
<dbReference type="InterPro" id="IPR001633">
    <property type="entry name" value="EAL_dom"/>
</dbReference>
<dbReference type="PANTHER" id="PTHR44757">
    <property type="entry name" value="DIGUANYLATE CYCLASE DGCP"/>
    <property type="match status" value="1"/>
</dbReference>
<dbReference type="SUPFAM" id="SSF55785">
    <property type="entry name" value="PYP-like sensor domain (PAS domain)"/>
    <property type="match status" value="1"/>
</dbReference>
<dbReference type="SUPFAM" id="SSF141868">
    <property type="entry name" value="EAL domain-like"/>
    <property type="match status" value="1"/>
</dbReference>
<dbReference type="InterPro" id="IPR013656">
    <property type="entry name" value="PAS_4"/>
</dbReference>
<proteinExistence type="predicted"/>
<dbReference type="InterPro" id="IPR052155">
    <property type="entry name" value="Biofilm_reg_signaling"/>
</dbReference>
<dbReference type="InterPro" id="IPR000160">
    <property type="entry name" value="GGDEF_dom"/>
</dbReference>